<evidence type="ECO:0000256" key="2">
    <source>
        <dbReference type="ARBA" id="ARBA00006434"/>
    </source>
</evidence>
<keyword evidence="8" id="KW-0915">Sodium</keyword>
<evidence type="ECO:0000313" key="15">
    <source>
        <dbReference type="EMBL" id="MEE2061441.1"/>
    </source>
</evidence>
<dbReference type="InterPro" id="IPR001734">
    <property type="entry name" value="Na/solute_symporter"/>
</dbReference>
<keyword evidence="3" id="KW-0813">Transport</keyword>
<feature type="transmembrane region" description="Helical" evidence="14">
    <location>
        <begin position="376"/>
        <end position="399"/>
    </location>
</feature>
<reference evidence="15 16" key="1">
    <citation type="submission" date="2023-07" db="EMBL/GenBank/DDBJ databases">
        <authorList>
            <person name="Girao M."/>
            <person name="Carvalho M.F."/>
        </authorList>
    </citation>
    <scope>NUCLEOTIDE SEQUENCE [LARGE SCALE GENOMIC DNA]</scope>
    <source>
        <strain evidence="15 16">YIM65754</strain>
    </source>
</reference>
<proteinExistence type="inferred from homology"/>
<comment type="catalytic activity">
    <reaction evidence="12">
        <text>L-proline(in) + Na(+)(in) = L-proline(out) + Na(+)(out)</text>
        <dbReference type="Rhea" id="RHEA:28967"/>
        <dbReference type="ChEBI" id="CHEBI:29101"/>
        <dbReference type="ChEBI" id="CHEBI:60039"/>
    </reaction>
</comment>
<comment type="similarity">
    <text evidence="2 13">Belongs to the sodium:solute symporter (SSF) (TC 2.A.21) family.</text>
</comment>
<comment type="caution">
    <text evidence="15">The sequence shown here is derived from an EMBL/GenBank/DDBJ whole genome shotgun (WGS) entry which is preliminary data.</text>
</comment>
<feature type="transmembrane region" description="Helical" evidence="14">
    <location>
        <begin position="450"/>
        <end position="470"/>
    </location>
</feature>
<feature type="transmembrane region" description="Helical" evidence="14">
    <location>
        <begin position="67"/>
        <end position="91"/>
    </location>
</feature>
<evidence type="ECO:0000256" key="6">
    <source>
        <dbReference type="ARBA" id="ARBA00022847"/>
    </source>
</evidence>
<keyword evidence="11" id="KW-0739">Sodium transport</keyword>
<organism evidence="15 16">
    <name type="scientific">Rhodococcus artemisiae</name>
    <dbReference type="NCBI Taxonomy" id="714159"/>
    <lineage>
        <taxon>Bacteria</taxon>
        <taxon>Bacillati</taxon>
        <taxon>Actinomycetota</taxon>
        <taxon>Actinomycetes</taxon>
        <taxon>Mycobacteriales</taxon>
        <taxon>Nocardiaceae</taxon>
        <taxon>Rhodococcus</taxon>
    </lineage>
</organism>
<dbReference type="Pfam" id="PF00474">
    <property type="entry name" value="SSF"/>
    <property type="match status" value="1"/>
</dbReference>
<protein>
    <submittedName>
        <fullName evidence="15">Sodium:solute symporter family protein</fullName>
    </submittedName>
</protein>
<keyword evidence="4" id="KW-1003">Cell membrane</keyword>
<evidence type="ECO:0000256" key="12">
    <source>
        <dbReference type="ARBA" id="ARBA00033708"/>
    </source>
</evidence>
<evidence type="ECO:0000256" key="10">
    <source>
        <dbReference type="ARBA" id="ARBA00023136"/>
    </source>
</evidence>
<evidence type="ECO:0000256" key="11">
    <source>
        <dbReference type="ARBA" id="ARBA00023201"/>
    </source>
</evidence>
<evidence type="ECO:0000256" key="5">
    <source>
        <dbReference type="ARBA" id="ARBA00022692"/>
    </source>
</evidence>
<dbReference type="PANTHER" id="PTHR48086:SF3">
    <property type="entry name" value="SODIUM_PROLINE SYMPORTER"/>
    <property type="match status" value="1"/>
</dbReference>
<gene>
    <name evidence="15" type="ORF">Q7514_28345</name>
</gene>
<dbReference type="Gene3D" id="1.20.1730.10">
    <property type="entry name" value="Sodium/glucose cotransporter"/>
    <property type="match status" value="1"/>
</dbReference>
<feature type="transmembrane region" description="Helical" evidence="14">
    <location>
        <begin position="353"/>
        <end position="370"/>
    </location>
</feature>
<feature type="transmembrane region" description="Helical" evidence="14">
    <location>
        <begin position="304"/>
        <end position="333"/>
    </location>
</feature>
<dbReference type="InterPro" id="IPR038377">
    <property type="entry name" value="Na/Glc_symporter_sf"/>
</dbReference>
<evidence type="ECO:0000256" key="9">
    <source>
        <dbReference type="ARBA" id="ARBA00023065"/>
    </source>
</evidence>
<keyword evidence="16" id="KW-1185">Reference proteome</keyword>
<evidence type="ECO:0000256" key="14">
    <source>
        <dbReference type="SAM" id="Phobius"/>
    </source>
</evidence>
<dbReference type="PROSITE" id="PS50283">
    <property type="entry name" value="NA_SOLUT_SYMP_3"/>
    <property type="match status" value="1"/>
</dbReference>
<dbReference type="PANTHER" id="PTHR48086">
    <property type="entry name" value="SODIUM/PROLINE SYMPORTER-RELATED"/>
    <property type="match status" value="1"/>
</dbReference>
<evidence type="ECO:0000256" key="13">
    <source>
        <dbReference type="RuleBase" id="RU362091"/>
    </source>
</evidence>
<feature type="transmembrane region" description="Helical" evidence="14">
    <location>
        <begin position="178"/>
        <end position="200"/>
    </location>
</feature>
<evidence type="ECO:0000313" key="16">
    <source>
        <dbReference type="Proteomes" id="UP001336020"/>
    </source>
</evidence>
<evidence type="ECO:0000256" key="7">
    <source>
        <dbReference type="ARBA" id="ARBA00022989"/>
    </source>
</evidence>
<feature type="transmembrane region" description="Helical" evidence="14">
    <location>
        <begin position="118"/>
        <end position="141"/>
    </location>
</feature>
<evidence type="ECO:0000256" key="3">
    <source>
        <dbReference type="ARBA" id="ARBA00022448"/>
    </source>
</evidence>
<sequence>MIITGVAVCLVVLLGAGFYSTRKVRGDTGNFLLAGRSLGAPVIAVLLMSQVIDSNATLGSADLSAAFGFWAGAAMPLGIAVSVLLVGLFFAKKLRATGVVTLPEYFGQRFGRSTEITASVLTVVSFGILLAGNLVALGYLLEYFLGLNYTMAVLVIIPFVLAYTMAGGMFASVYTGMVQFGVMVVGIISLLLWVAAGPGFSSPEGLGIGNLGQLTDPAQGAAINWATIVALGLGNLVAIDLMQRVFSAKSPHAAQRACFSAATGILLLCVPLSFVALAAVSIVGDSAADAPILYVLLGEYTPQWLSILVLSGLVTASLTTISGILLSTATVLVRNIFRVGGEHAAMSSDVMKATRWAMLPMAALGAIVALRVPQTGILLTLTFDLLLASLVVPFILGLFWTRGDGVAVAAAAVAGIGVRVGFFVLTPTIYGVDNTLLYIPNDLVTADVDGWTTFLAVIISLVMYVGVALVRRPSLTPIPAATSGPEKELVAA</sequence>
<name>A0ABU7LIP6_9NOCA</name>
<feature type="transmembrane region" description="Helical" evidence="14">
    <location>
        <begin position="259"/>
        <end position="284"/>
    </location>
</feature>
<evidence type="ECO:0000256" key="8">
    <source>
        <dbReference type="ARBA" id="ARBA00023053"/>
    </source>
</evidence>
<accession>A0ABU7LIP6</accession>
<keyword evidence="10 14" id="KW-0472">Membrane</keyword>
<keyword evidence="9" id="KW-0406">Ion transport</keyword>
<feature type="transmembrane region" description="Helical" evidence="14">
    <location>
        <begin position="220"/>
        <end position="239"/>
    </location>
</feature>
<comment type="subcellular location">
    <subcellularLocation>
        <location evidence="1">Cell membrane</location>
        <topology evidence="1">Multi-pass membrane protein</topology>
    </subcellularLocation>
</comment>
<keyword evidence="7 14" id="KW-1133">Transmembrane helix</keyword>
<dbReference type="InterPro" id="IPR050277">
    <property type="entry name" value="Sodium:Solute_Symporter"/>
</dbReference>
<dbReference type="RefSeq" id="WP_330136601.1">
    <property type="nucleotide sequence ID" value="NZ_JAUTXY010000018.1"/>
</dbReference>
<keyword evidence="5 14" id="KW-0812">Transmembrane</keyword>
<dbReference type="CDD" id="cd11474">
    <property type="entry name" value="SLC5sbd_CHT"/>
    <property type="match status" value="1"/>
</dbReference>
<evidence type="ECO:0000256" key="4">
    <source>
        <dbReference type="ARBA" id="ARBA00022475"/>
    </source>
</evidence>
<dbReference type="Proteomes" id="UP001336020">
    <property type="component" value="Unassembled WGS sequence"/>
</dbReference>
<feature type="transmembrane region" description="Helical" evidence="14">
    <location>
        <begin position="406"/>
        <end position="430"/>
    </location>
</feature>
<dbReference type="EMBL" id="JAUTXY010000018">
    <property type="protein sequence ID" value="MEE2061441.1"/>
    <property type="molecule type" value="Genomic_DNA"/>
</dbReference>
<keyword evidence="6" id="KW-0769">Symport</keyword>
<feature type="transmembrane region" description="Helical" evidence="14">
    <location>
        <begin position="147"/>
        <end position="166"/>
    </location>
</feature>
<evidence type="ECO:0000256" key="1">
    <source>
        <dbReference type="ARBA" id="ARBA00004651"/>
    </source>
</evidence>